<feature type="transmembrane region" description="Helical" evidence="8">
    <location>
        <begin position="38"/>
        <end position="59"/>
    </location>
</feature>
<keyword evidence="3" id="KW-0328">Glycosyltransferase</keyword>
<evidence type="ECO:0000256" key="3">
    <source>
        <dbReference type="ARBA" id="ARBA00022676"/>
    </source>
</evidence>
<protein>
    <submittedName>
        <fullName evidence="9">Uncharacterized protein</fullName>
    </submittedName>
</protein>
<accession>A0ABV0RIH1</accession>
<dbReference type="Pfam" id="PF10034">
    <property type="entry name" value="Dpy19"/>
    <property type="match status" value="1"/>
</dbReference>
<feature type="transmembrane region" description="Helical" evidence="8">
    <location>
        <begin position="6"/>
        <end position="26"/>
    </location>
</feature>
<comment type="caution">
    <text evidence="9">The sequence shown here is derived from an EMBL/GenBank/DDBJ whole genome shotgun (WGS) entry which is preliminary data.</text>
</comment>
<comment type="subcellular location">
    <subcellularLocation>
        <location evidence="1">Membrane</location>
        <topology evidence="1">Multi-pass membrane protein</topology>
    </subcellularLocation>
</comment>
<reference evidence="9 10" key="1">
    <citation type="submission" date="2021-06" db="EMBL/GenBank/DDBJ databases">
        <authorList>
            <person name="Palmer J.M."/>
        </authorList>
    </citation>
    <scope>NUCLEOTIDE SEQUENCE [LARGE SCALE GENOMIC DNA]</scope>
    <source>
        <strain evidence="9 10">XC_2019</strain>
        <tissue evidence="9">Muscle</tissue>
    </source>
</reference>
<sequence>LGDPAYFYVACVFLLNGAMMSLFFIYGAYLSGSCLGGIVTTLCFFFNHGELFLSPQLQILFLPPLSLFFHSTRNPSRTAMVALGISNLCFMLPWQFAQFVLLTQVNGEQDAHLERMCAGLVD</sequence>
<dbReference type="Proteomes" id="UP001434883">
    <property type="component" value="Unassembled WGS sequence"/>
</dbReference>
<dbReference type="PANTHER" id="PTHR31488">
    <property type="entry name" value="DPY-19-LIKE 1, LIKE (H. SAPIENS)"/>
    <property type="match status" value="1"/>
</dbReference>
<evidence type="ECO:0000256" key="5">
    <source>
        <dbReference type="ARBA" id="ARBA00022692"/>
    </source>
</evidence>
<organism evidence="9 10">
    <name type="scientific">Xenoophorus captivus</name>
    <dbReference type="NCBI Taxonomy" id="1517983"/>
    <lineage>
        <taxon>Eukaryota</taxon>
        <taxon>Metazoa</taxon>
        <taxon>Chordata</taxon>
        <taxon>Craniata</taxon>
        <taxon>Vertebrata</taxon>
        <taxon>Euteleostomi</taxon>
        <taxon>Actinopterygii</taxon>
        <taxon>Neopterygii</taxon>
        <taxon>Teleostei</taxon>
        <taxon>Neoteleostei</taxon>
        <taxon>Acanthomorphata</taxon>
        <taxon>Ovalentaria</taxon>
        <taxon>Atherinomorphae</taxon>
        <taxon>Cyprinodontiformes</taxon>
        <taxon>Goodeidae</taxon>
        <taxon>Xenoophorus</taxon>
    </lineage>
</organism>
<evidence type="ECO:0000256" key="6">
    <source>
        <dbReference type="ARBA" id="ARBA00022989"/>
    </source>
</evidence>
<comment type="similarity">
    <text evidence="2">Belongs to the dpy-19 family.</text>
</comment>
<keyword evidence="10" id="KW-1185">Reference proteome</keyword>
<dbReference type="PANTHER" id="PTHR31488:SF1">
    <property type="entry name" value="C-MANNOSYLTRANSFERASE DPY19L1"/>
    <property type="match status" value="1"/>
</dbReference>
<keyword evidence="4" id="KW-0808">Transferase</keyword>
<keyword evidence="5 8" id="KW-0812">Transmembrane</keyword>
<evidence type="ECO:0000256" key="2">
    <source>
        <dbReference type="ARBA" id="ARBA00008744"/>
    </source>
</evidence>
<evidence type="ECO:0000256" key="7">
    <source>
        <dbReference type="ARBA" id="ARBA00023136"/>
    </source>
</evidence>
<proteinExistence type="inferred from homology"/>
<evidence type="ECO:0000256" key="1">
    <source>
        <dbReference type="ARBA" id="ARBA00004141"/>
    </source>
</evidence>
<feature type="non-terminal residue" evidence="9">
    <location>
        <position position="1"/>
    </location>
</feature>
<name>A0ABV0RIH1_9TELE</name>
<keyword evidence="7 8" id="KW-0472">Membrane</keyword>
<gene>
    <name evidence="9" type="ORF">XENOCAPTIV_019492</name>
</gene>
<evidence type="ECO:0000256" key="4">
    <source>
        <dbReference type="ARBA" id="ARBA00022679"/>
    </source>
</evidence>
<dbReference type="EMBL" id="JAHRIN010046145">
    <property type="protein sequence ID" value="MEQ2207839.1"/>
    <property type="molecule type" value="Genomic_DNA"/>
</dbReference>
<evidence type="ECO:0000256" key="8">
    <source>
        <dbReference type="SAM" id="Phobius"/>
    </source>
</evidence>
<evidence type="ECO:0000313" key="9">
    <source>
        <dbReference type="EMBL" id="MEQ2207839.1"/>
    </source>
</evidence>
<evidence type="ECO:0000313" key="10">
    <source>
        <dbReference type="Proteomes" id="UP001434883"/>
    </source>
</evidence>
<dbReference type="InterPro" id="IPR018732">
    <property type="entry name" value="Dpy-19/Dpy-19-like"/>
</dbReference>
<keyword evidence="6 8" id="KW-1133">Transmembrane helix</keyword>